<reference evidence="7 8" key="1">
    <citation type="submission" date="2016-08" db="EMBL/GenBank/DDBJ databases">
        <authorList>
            <person name="Seilhamer J.J."/>
        </authorList>
    </citation>
    <scope>NUCLEOTIDE SEQUENCE [LARGE SCALE GENOMIC DNA]</scope>
    <source>
        <strain evidence="7 8">DX4</strain>
    </source>
</reference>
<dbReference type="GO" id="GO:0046872">
    <property type="term" value="F:metal ion binding"/>
    <property type="evidence" value="ECO:0007669"/>
    <property type="project" value="UniProtKB-KW"/>
</dbReference>
<dbReference type="InterPro" id="IPR009056">
    <property type="entry name" value="Cyt_c-like_dom"/>
</dbReference>
<keyword evidence="1 4" id="KW-0349">Heme</keyword>
<dbReference type="Gene3D" id="1.10.760.10">
    <property type="entry name" value="Cytochrome c-like domain"/>
    <property type="match status" value="2"/>
</dbReference>
<dbReference type="InterPro" id="IPR051459">
    <property type="entry name" value="Cytochrome_c-type_DH"/>
</dbReference>
<feature type="domain" description="Cytochrome c" evidence="6">
    <location>
        <begin position="77"/>
        <end position="177"/>
    </location>
</feature>
<evidence type="ECO:0000256" key="1">
    <source>
        <dbReference type="ARBA" id="ARBA00022617"/>
    </source>
</evidence>
<evidence type="ECO:0000259" key="6">
    <source>
        <dbReference type="PROSITE" id="PS51007"/>
    </source>
</evidence>
<protein>
    <submittedName>
        <fullName evidence="7">Cytochrome C</fullName>
    </submittedName>
</protein>
<dbReference type="PANTHER" id="PTHR35008:SF4">
    <property type="entry name" value="BLL4482 PROTEIN"/>
    <property type="match status" value="1"/>
</dbReference>
<dbReference type="SUPFAM" id="SSF46626">
    <property type="entry name" value="Cytochrome c"/>
    <property type="match status" value="2"/>
</dbReference>
<dbReference type="EMBL" id="CP017141">
    <property type="protein sequence ID" value="AOM79102.1"/>
    <property type="molecule type" value="Genomic_DNA"/>
</dbReference>
<keyword evidence="3 4" id="KW-0408">Iron</keyword>
<dbReference type="InterPro" id="IPR036909">
    <property type="entry name" value="Cyt_c-like_dom_sf"/>
</dbReference>
<dbReference type="PROSITE" id="PS51007">
    <property type="entry name" value="CYTC"/>
    <property type="match status" value="2"/>
</dbReference>
<keyword evidence="5" id="KW-1133">Transmembrane helix</keyword>
<dbReference type="Pfam" id="PF21342">
    <property type="entry name" value="SoxA-TsdA_cyt-c"/>
    <property type="match status" value="1"/>
</dbReference>
<keyword evidence="5" id="KW-0812">Transmembrane</keyword>
<feature type="transmembrane region" description="Helical" evidence="5">
    <location>
        <begin position="12"/>
        <end position="35"/>
    </location>
</feature>
<organism evidence="7 8">
    <name type="scientific">Pedobacter steynii</name>
    <dbReference type="NCBI Taxonomy" id="430522"/>
    <lineage>
        <taxon>Bacteria</taxon>
        <taxon>Pseudomonadati</taxon>
        <taxon>Bacteroidota</taxon>
        <taxon>Sphingobacteriia</taxon>
        <taxon>Sphingobacteriales</taxon>
        <taxon>Sphingobacteriaceae</taxon>
        <taxon>Pedobacter</taxon>
    </lineage>
</organism>
<evidence type="ECO:0000313" key="7">
    <source>
        <dbReference type="EMBL" id="AOM79102.1"/>
    </source>
</evidence>
<dbReference type="GO" id="GO:0009055">
    <property type="term" value="F:electron transfer activity"/>
    <property type="evidence" value="ECO:0007669"/>
    <property type="project" value="InterPro"/>
</dbReference>
<proteinExistence type="predicted"/>
<gene>
    <name evidence="7" type="ORF">BFS30_19165</name>
</gene>
<evidence type="ECO:0000256" key="4">
    <source>
        <dbReference type="PROSITE-ProRule" id="PRU00433"/>
    </source>
</evidence>
<evidence type="ECO:0000256" key="5">
    <source>
        <dbReference type="SAM" id="Phobius"/>
    </source>
</evidence>
<feature type="domain" description="Cytochrome c" evidence="6">
    <location>
        <begin position="201"/>
        <end position="291"/>
    </location>
</feature>
<dbReference type="GO" id="GO:0020037">
    <property type="term" value="F:heme binding"/>
    <property type="evidence" value="ECO:0007669"/>
    <property type="project" value="InterPro"/>
</dbReference>
<dbReference type="AlphaFoldDB" id="A0A1D7QK92"/>
<sequence>MEDILKQLRRGLIIVILLIVVMLGLMVAMVVANILPESSLSAKVEGIDSASSSKETKKNAMWKAPEISSLTDKDEKKLVEYGRDLIANTSRYLGPNGTVGKLTNGMNCQNCHMDAGTKPFGNNYSAVYSTYPKFRARSGTKETIVKRISDCFERSLNGSRPGNEEMNAMVAYIRFLGTGVKKDSIPQGAGLEKLAYLDRAADPVRGALIYQSKCASCHGAKGEGILTEDKNSFVYPPLWGPQSYNDAAGLYRISNFAGYVKNNMPFGASYENQLLTDEESWDIAAFVNSQPRPHKDQAGDWKDISKKPVDYPYGPYSDGFTERQHKYGPFKPIVQLIKHSK</sequence>
<evidence type="ECO:0000256" key="3">
    <source>
        <dbReference type="ARBA" id="ARBA00023004"/>
    </source>
</evidence>
<evidence type="ECO:0000313" key="8">
    <source>
        <dbReference type="Proteomes" id="UP000094313"/>
    </source>
</evidence>
<dbReference type="Proteomes" id="UP000094313">
    <property type="component" value="Chromosome"/>
</dbReference>
<dbReference type="PANTHER" id="PTHR35008">
    <property type="entry name" value="BLL4482 PROTEIN-RELATED"/>
    <property type="match status" value="1"/>
</dbReference>
<accession>A0A1D7QK92</accession>
<name>A0A1D7QK92_9SPHI</name>
<dbReference type="Pfam" id="PF00034">
    <property type="entry name" value="Cytochrom_C"/>
    <property type="match status" value="1"/>
</dbReference>
<dbReference type="KEGG" id="psty:BFS30_19165"/>
<dbReference type="RefSeq" id="WP_069380765.1">
    <property type="nucleotide sequence ID" value="NZ_CP017141.1"/>
</dbReference>
<keyword evidence="5" id="KW-0472">Membrane</keyword>
<keyword evidence="2 4" id="KW-0479">Metal-binding</keyword>
<evidence type="ECO:0000256" key="2">
    <source>
        <dbReference type="ARBA" id="ARBA00022723"/>
    </source>
</evidence>
<keyword evidence="8" id="KW-1185">Reference proteome</keyword>